<feature type="transmembrane region" description="Helical" evidence="8">
    <location>
        <begin position="322"/>
        <end position="339"/>
    </location>
</feature>
<dbReference type="InterPro" id="IPR036259">
    <property type="entry name" value="MFS_trans_sf"/>
</dbReference>
<dbReference type="Pfam" id="PF07690">
    <property type="entry name" value="MFS_1"/>
    <property type="match status" value="1"/>
</dbReference>
<feature type="compositionally biased region" description="Basic and acidic residues" evidence="7">
    <location>
        <begin position="38"/>
        <end position="48"/>
    </location>
</feature>
<dbReference type="CDD" id="cd17502">
    <property type="entry name" value="MFS_Azr1_MDR_like"/>
    <property type="match status" value="1"/>
</dbReference>
<feature type="transmembrane region" description="Helical" evidence="8">
    <location>
        <begin position="359"/>
        <end position="379"/>
    </location>
</feature>
<keyword evidence="11" id="KW-1185">Reference proteome</keyword>
<dbReference type="AlphaFoldDB" id="A0A5N6US31"/>
<feature type="region of interest" description="Disordered" evidence="7">
    <location>
        <begin position="1"/>
        <end position="53"/>
    </location>
</feature>
<evidence type="ECO:0000256" key="3">
    <source>
        <dbReference type="ARBA" id="ARBA00022448"/>
    </source>
</evidence>
<evidence type="ECO:0000256" key="6">
    <source>
        <dbReference type="ARBA" id="ARBA00023136"/>
    </source>
</evidence>
<comment type="similarity">
    <text evidence="2">Belongs to the major facilitator superfamily. TCR/Tet family.</text>
</comment>
<accession>A0A5N6US31</accession>
<feature type="transmembrane region" description="Helical" evidence="8">
    <location>
        <begin position="61"/>
        <end position="82"/>
    </location>
</feature>
<dbReference type="GO" id="GO:0005886">
    <property type="term" value="C:plasma membrane"/>
    <property type="evidence" value="ECO:0007669"/>
    <property type="project" value="TreeGrafter"/>
</dbReference>
<evidence type="ECO:0000259" key="9">
    <source>
        <dbReference type="PROSITE" id="PS50850"/>
    </source>
</evidence>
<keyword evidence="6 8" id="KW-0472">Membrane</keyword>
<organism evidence="10 11">
    <name type="scientific">Aspergillus tamarii</name>
    <dbReference type="NCBI Taxonomy" id="41984"/>
    <lineage>
        <taxon>Eukaryota</taxon>
        <taxon>Fungi</taxon>
        <taxon>Dikarya</taxon>
        <taxon>Ascomycota</taxon>
        <taxon>Pezizomycotina</taxon>
        <taxon>Eurotiomycetes</taxon>
        <taxon>Eurotiomycetidae</taxon>
        <taxon>Eurotiales</taxon>
        <taxon>Aspergillaceae</taxon>
        <taxon>Aspergillus</taxon>
        <taxon>Aspergillus subgen. Circumdati</taxon>
    </lineage>
</organism>
<feature type="transmembrane region" description="Helical" evidence="8">
    <location>
        <begin position="556"/>
        <end position="577"/>
    </location>
</feature>
<feature type="transmembrane region" description="Helical" evidence="8">
    <location>
        <begin position="162"/>
        <end position="184"/>
    </location>
</feature>
<dbReference type="SUPFAM" id="SSF103473">
    <property type="entry name" value="MFS general substrate transporter"/>
    <property type="match status" value="1"/>
</dbReference>
<sequence length="593" mass="62524">MFTKTGETAVSSRTSTPATLEKPNGDASPSHDTLAMEDSNKEETRAGVDDAPTDESGSGGFIFLMTVTALAMSMFLVSLDMVSGLSHRAKPSNLRTRIFDERGVNQYFLPQTIVATAIPKITEEFGGIEDEGWYGSAFFITLGSFQAAWGKAYKYFPLKTSFLLSIFLFEVGSLICGVAPNSIALCIGRAITGVGGAGISSGAFTIIALSAPPKQRPAYIGILGASYGVAAAIGPLVGGAFTTNISWRWCFYINLPIGGLAGGIILFFYRPPPPLPFLVTSLTEKLLQMDVPGTLILVSALVCYVLALQWGGVSLSWGDSKVVGTLVGFGVLLVVYAMVQWAQKERAAMIGRLFHRNVVIMMIYIDLLAGTFFLLVYYLPIYFQVVSGVSAAQSGIRNLPLILGQSVSTVISGVALSKFGYPQPFLLVGGVLTAIGSGLLYTLEVNTGSGKWIGYQLLAGIGIGWCFQVPVVTAQASVAPEDLPSVTAMVLTVQTLGGSVFVSAGQSAMVNVLLKNLRSETSTVDAVKVAMTGATELRQKFSSAQMPFIVAAYMEGLQAAFLVAVVASSVAAVVCLATRWIKFSGQAAAAPAA</sequence>
<keyword evidence="5 8" id="KW-1133">Transmembrane helix</keyword>
<dbReference type="PANTHER" id="PTHR23501">
    <property type="entry name" value="MAJOR FACILITATOR SUPERFAMILY"/>
    <property type="match status" value="1"/>
</dbReference>
<feature type="transmembrane region" description="Helical" evidence="8">
    <location>
        <begin position="249"/>
        <end position="269"/>
    </location>
</feature>
<evidence type="ECO:0000256" key="5">
    <source>
        <dbReference type="ARBA" id="ARBA00022989"/>
    </source>
</evidence>
<dbReference type="InterPro" id="IPR020846">
    <property type="entry name" value="MFS_dom"/>
</dbReference>
<evidence type="ECO:0000256" key="4">
    <source>
        <dbReference type="ARBA" id="ARBA00022692"/>
    </source>
</evidence>
<dbReference type="PANTHER" id="PTHR23501:SF177">
    <property type="entry name" value="MAJOR FACILITATOR SUPERFAMILY (MFS) PROFILE DOMAIN-CONTAINING PROTEIN-RELATED"/>
    <property type="match status" value="1"/>
</dbReference>
<evidence type="ECO:0000313" key="10">
    <source>
        <dbReference type="EMBL" id="KAE8161280.1"/>
    </source>
</evidence>
<comment type="subcellular location">
    <subcellularLocation>
        <location evidence="1">Membrane</location>
        <topology evidence="1">Multi-pass membrane protein</topology>
    </subcellularLocation>
</comment>
<feature type="transmembrane region" description="Helical" evidence="8">
    <location>
        <begin position="424"/>
        <end position="443"/>
    </location>
</feature>
<proteinExistence type="inferred from homology"/>
<dbReference type="EMBL" id="ML738644">
    <property type="protein sequence ID" value="KAE8161280.1"/>
    <property type="molecule type" value="Genomic_DNA"/>
</dbReference>
<dbReference type="OrthoDB" id="10021397at2759"/>
<feature type="transmembrane region" description="Helical" evidence="8">
    <location>
        <begin position="190"/>
        <end position="211"/>
    </location>
</feature>
<feature type="transmembrane region" description="Helical" evidence="8">
    <location>
        <begin position="455"/>
        <end position="474"/>
    </location>
</feature>
<evidence type="ECO:0000256" key="2">
    <source>
        <dbReference type="ARBA" id="ARBA00007520"/>
    </source>
</evidence>
<feature type="transmembrane region" description="Helical" evidence="8">
    <location>
        <begin position="486"/>
        <end position="509"/>
    </location>
</feature>
<evidence type="ECO:0000313" key="11">
    <source>
        <dbReference type="Proteomes" id="UP000326950"/>
    </source>
</evidence>
<keyword evidence="4 8" id="KW-0812">Transmembrane</keyword>
<feature type="domain" description="Major facilitator superfamily (MFS) profile" evidence="9">
    <location>
        <begin position="66"/>
        <end position="583"/>
    </location>
</feature>
<dbReference type="GO" id="GO:0022857">
    <property type="term" value="F:transmembrane transporter activity"/>
    <property type="evidence" value="ECO:0007669"/>
    <property type="project" value="InterPro"/>
</dbReference>
<reference evidence="10 11" key="1">
    <citation type="submission" date="2019-04" db="EMBL/GenBank/DDBJ databases">
        <title>Friends and foes A comparative genomics study of 23 Aspergillus species from section Flavi.</title>
        <authorList>
            <consortium name="DOE Joint Genome Institute"/>
            <person name="Kjaerbolling I."/>
            <person name="Vesth T."/>
            <person name="Frisvad J.C."/>
            <person name="Nybo J.L."/>
            <person name="Theobald S."/>
            <person name="Kildgaard S."/>
            <person name="Isbrandt T."/>
            <person name="Kuo A."/>
            <person name="Sato A."/>
            <person name="Lyhne E.K."/>
            <person name="Kogle M.E."/>
            <person name="Wiebenga A."/>
            <person name="Kun R.S."/>
            <person name="Lubbers R.J."/>
            <person name="Makela M.R."/>
            <person name="Barry K."/>
            <person name="Chovatia M."/>
            <person name="Clum A."/>
            <person name="Daum C."/>
            <person name="Haridas S."/>
            <person name="He G."/>
            <person name="LaButti K."/>
            <person name="Lipzen A."/>
            <person name="Mondo S."/>
            <person name="Riley R."/>
            <person name="Salamov A."/>
            <person name="Simmons B.A."/>
            <person name="Magnuson J.K."/>
            <person name="Henrissat B."/>
            <person name="Mortensen U.H."/>
            <person name="Larsen T.O."/>
            <person name="Devries R.P."/>
            <person name="Grigoriev I.V."/>
            <person name="Machida M."/>
            <person name="Baker S.E."/>
            <person name="Andersen M.R."/>
        </authorList>
    </citation>
    <scope>NUCLEOTIDE SEQUENCE [LARGE SCALE GENOMIC DNA]</scope>
    <source>
        <strain evidence="10 11">CBS 117626</strain>
    </source>
</reference>
<dbReference type="FunFam" id="1.20.1250.20:FF:000196">
    <property type="entry name" value="MFS toxin efflux pump (AflT)"/>
    <property type="match status" value="1"/>
</dbReference>
<evidence type="ECO:0000256" key="1">
    <source>
        <dbReference type="ARBA" id="ARBA00004141"/>
    </source>
</evidence>
<feature type="transmembrane region" description="Helical" evidence="8">
    <location>
        <begin position="133"/>
        <end position="150"/>
    </location>
</feature>
<feature type="compositionally biased region" description="Polar residues" evidence="7">
    <location>
        <begin position="1"/>
        <end position="18"/>
    </location>
</feature>
<gene>
    <name evidence="10" type="ORF">BDV40DRAFT_301463</name>
</gene>
<feature type="transmembrane region" description="Helical" evidence="8">
    <location>
        <begin position="218"/>
        <end position="237"/>
    </location>
</feature>
<evidence type="ECO:0000256" key="8">
    <source>
        <dbReference type="SAM" id="Phobius"/>
    </source>
</evidence>
<name>A0A5N6US31_ASPTM</name>
<dbReference type="FunFam" id="1.20.1720.10:FF:000012">
    <property type="entry name" value="MFS toxin efflux pump (AflT)"/>
    <property type="match status" value="1"/>
</dbReference>
<dbReference type="InterPro" id="IPR011701">
    <property type="entry name" value="MFS"/>
</dbReference>
<keyword evidence="3" id="KW-0813">Transport</keyword>
<feature type="transmembrane region" description="Helical" evidence="8">
    <location>
        <begin position="290"/>
        <end position="310"/>
    </location>
</feature>
<dbReference type="Proteomes" id="UP000326950">
    <property type="component" value="Unassembled WGS sequence"/>
</dbReference>
<dbReference type="Gene3D" id="1.20.1250.20">
    <property type="entry name" value="MFS general substrate transporter like domains"/>
    <property type="match status" value="2"/>
</dbReference>
<protein>
    <submittedName>
        <fullName evidence="10">Major facilitator superfamily domain-containing protein</fullName>
    </submittedName>
</protein>
<feature type="transmembrane region" description="Helical" evidence="8">
    <location>
        <begin position="399"/>
        <end position="417"/>
    </location>
</feature>
<evidence type="ECO:0000256" key="7">
    <source>
        <dbReference type="SAM" id="MobiDB-lite"/>
    </source>
</evidence>
<dbReference type="PROSITE" id="PS50850">
    <property type="entry name" value="MFS"/>
    <property type="match status" value="1"/>
</dbReference>